<comment type="catalytic activity">
    <reaction evidence="1">
        <text>L-alanine = D-alanine</text>
        <dbReference type="Rhea" id="RHEA:20249"/>
        <dbReference type="ChEBI" id="CHEBI:57416"/>
        <dbReference type="ChEBI" id="CHEBI:57972"/>
        <dbReference type="EC" id="5.1.1.1"/>
    </reaction>
</comment>
<dbReference type="InterPro" id="IPR020622">
    <property type="entry name" value="Ala_racemase_pyridoxalP-BS"/>
</dbReference>
<sequence>MIPLPPPALRLRLDKEALAANWRTLDRLSGAAQAGAAVKADAYGLGVAHVAPALAAAGARDFFVAHWSEVPDLIAHVPSAQVAVLHGPMNDADCAFARATGVRPVLNSIDQVARWRESGGGACDVMVDTGINRLGLSMASLGDPALAGLEIETLLSHLAKADEDSAFNEVQLTRFRAACDQTPARRRSLAASAGIALGSDYAFDLTRPGLALYGGVPHPALVDAIRPVAYPEAEVLQTREIAAGEGVGYNHAFVADRAMRVGVVSLGYADGFLRCWGGRAVLRHSDAKLPMLGKVSMDMIVVDLTAAPDVRAGDWVAVPYDLPQASQATGLTQYELLTTLGRRFQR</sequence>
<dbReference type="RefSeq" id="WP_120110828.1">
    <property type="nucleotide sequence ID" value="NZ_RAHJ01000020.1"/>
</dbReference>
<accession>A0A419QZ93</accession>
<dbReference type="InterPro" id="IPR001608">
    <property type="entry name" value="Ala_racemase_N"/>
</dbReference>
<dbReference type="Pfam" id="PF00842">
    <property type="entry name" value="Ala_racemase_C"/>
    <property type="match status" value="1"/>
</dbReference>
<dbReference type="Proteomes" id="UP000284322">
    <property type="component" value="Unassembled WGS sequence"/>
</dbReference>
<feature type="binding site" evidence="8">
    <location>
        <position position="133"/>
    </location>
    <ligand>
        <name>substrate</name>
    </ligand>
</feature>
<dbReference type="InterPro" id="IPR000821">
    <property type="entry name" value="Ala_racemase"/>
</dbReference>
<evidence type="ECO:0000313" key="10">
    <source>
        <dbReference type="EMBL" id="RJX66256.1"/>
    </source>
</evidence>
<dbReference type="Gene3D" id="3.20.20.10">
    <property type="entry name" value="Alanine racemase"/>
    <property type="match status" value="1"/>
</dbReference>
<dbReference type="SUPFAM" id="SSF50621">
    <property type="entry name" value="Alanine racemase C-terminal domain-like"/>
    <property type="match status" value="1"/>
</dbReference>
<evidence type="ECO:0000256" key="6">
    <source>
        <dbReference type="ARBA" id="ARBA00023235"/>
    </source>
</evidence>
<comment type="similarity">
    <text evidence="3">Belongs to the alanine racemase family.</text>
</comment>
<proteinExistence type="inferred from homology"/>
<dbReference type="InterPro" id="IPR009006">
    <property type="entry name" value="Ala_racemase/Decarboxylase_C"/>
</dbReference>
<feature type="domain" description="Alanine racemase C-terminal" evidence="9">
    <location>
        <begin position="228"/>
        <end position="346"/>
    </location>
</feature>
<evidence type="ECO:0000256" key="5">
    <source>
        <dbReference type="ARBA" id="ARBA00022898"/>
    </source>
</evidence>
<keyword evidence="11" id="KW-1185">Reference proteome</keyword>
<dbReference type="EMBL" id="RAHJ01000020">
    <property type="protein sequence ID" value="RJX66256.1"/>
    <property type="molecule type" value="Genomic_DNA"/>
</dbReference>
<comment type="caution">
    <text evidence="10">The sequence shown here is derived from an EMBL/GenBank/DDBJ whole genome shotgun (WGS) entry which is preliminary data.</text>
</comment>
<dbReference type="PRINTS" id="PR00992">
    <property type="entry name" value="ALARACEMASE"/>
</dbReference>
<name>A0A419QZ93_9SPHN</name>
<keyword evidence="6 10" id="KW-0413">Isomerase</keyword>
<dbReference type="PANTHER" id="PTHR30511:SF0">
    <property type="entry name" value="ALANINE RACEMASE, CATABOLIC-RELATED"/>
    <property type="match status" value="1"/>
</dbReference>
<dbReference type="AlphaFoldDB" id="A0A419QZ93"/>
<evidence type="ECO:0000256" key="1">
    <source>
        <dbReference type="ARBA" id="ARBA00000316"/>
    </source>
</evidence>
<reference evidence="10 11" key="1">
    <citation type="submission" date="2018-09" db="EMBL/GenBank/DDBJ databases">
        <title>Altererythrobacter sp.Ery1 and Ery12, the genome sequencing of novel strains in genus Alterythrobacter.</title>
        <authorList>
            <person name="Cheng H."/>
            <person name="Wu Y.-H."/>
            <person name="Fang C."/>
            <person name="Xu X.-W."/>
        </authorList>
    </citation>
    <scope>NUCLEOTIDE SEQUENCE [LARGE SCALE GENOMIC DNA]</scope>
    <source>
        <strain evidence="10 11">Ery12</strain>
    </source>
</reference>
<keyword evidence="5 7" id="KW-0663">Pyridoxal phosphate</keyword>
<gene>
    <name evidence="10" type="primary">alr</name>
    <name evidence="10" type="ORF">D6858_12055</name>
</gene>
<dbReference type="Pfam" id="PF01168">
    <property type="entry name" value="Ala_racemase_N"/>
    <property type="match status" value="1"/>
</dbReference>
<dbReference type="GO" id="GO:0008784">
    <property type="term" value="F:alanine racemase activity"/>
    <property type="evidence" value="ECO:0007669"/>
    <property type="project" value="UniProtKB-EC"/>
</dbReference>
<dbReference type="OrthoDB" id="9813814at2"/>
<dbReference type="Gene3D" id="2.40.37.10">
    <property type="entry name" value="Lyase, Ornithine Decarboxylase, Chain A, domain 1"/>
    <property type="match status" value="1"/>
</dbReference>
<dbReference type="GO" id="GO:0030170">
    <property type="term" value="F:pyridoxal phosphate binding"/>
    <property type="evidence" value="ECO:0007669"/>
    <property type="project" value="TreeGrafter"/>
</dbReference>
<dbReference type="SMART" id="SM01005">
    <property type="entry name" value="Ala_racemase_C"/>
    <property type="match status" value="1"/>
</dbReference>
<feature type="binding site" evidence="8">
    <location>
        <position position="297"/>
    </location>
    <ligand>
        <name>substrate</name>
    </ligand>
</feature>
<evidence type="ECO:0000256" key="2">
    <source>
        <dbReference type="ARBA" id="ARBA00001933"/>
    </source>
</evidence>
<dbReference type="InterPro" id="IPR011079">
    <property type="entry name" value="Ala_racemase_C"/>
</dbReference>
<dbReference type="InterPro" id="IPR029066">
    <property type="entry name" value="PLP-binding_barrel"/>
</dbReference>
<evidence type="ECO:0000256" key="3">
    <source>
        <dbReference type="ARBA" id="ARBA00007880"/>
    </source>
</evidence>
<dbReference type="PANTHER" id="PTHR30511">
    <property type="entry name" value="ALANINE RACEMASE"/>
    <property type="match status" value="1"/>
</dbReference>
<dbReference type="EC" id="5.1.1.1" evidence="4"/>
<organism evidence="10 11">
    <name type="scientific">Tsuneonella suprasediminis</name>
    <dbReference type="NCBI Taxonomy" id="2306996"/>
    <lineage>
        <taxon>Bacteria</taxon>
        <taxon>Pseudomonadati</taxon>
        <taxon>Pseudomonadota</taxon>
        <taxon>Alphaproteobacteria</taxon>
        <taxon>Sphingomonadales</taxon>
        <taxon>Erythrobacteraceae</taxon>
        <taxon>Tsuneonella</taxon>
    </lineage>
</organism>
<evidence type="ECO:0000256" key="4">
    <source>
        <dbReference type="ARBA" id="ARBA00013089"/>
    </source>
</evidence>
<evidence type="ECO:0000256" key="8">
    <source>
        <dbReference type="PIRSR" id="PIRSR600821-52"/>
    </source>
</evidence>
<dbReference type="PROSITE" id="PS00395">
    <property type="entry name" value="ALANINE_RACEMASE"/>
    <property type="match status" value="1"/>
</dbReference>
<evidence type="ECO:0000313" key="11">
    <source>
        <dbReference type="Proteomes" id="UP000284322"/>
    </source>
</evidence>
<feature type="modified residue" description="N6-(pyridoxal phosphate)lysine" evidence="7">
    <location>
        <position position="39"/>
    </location>
</feature>
<evidence type="ECO:0000256" key="7">
    <source>
        <dbReference type="PIRSR" id="PIRSR600821-50"/>
    </source>
</evidence>
<dbReference type="SUPFAM" id="SSF51419">
    <property type="entry name" value="PLP-binding barrel"/>
    <property type="match status" value="1"/>
</dbReference>
<dbReference type="NCBIfam" id="TIGR00492">
    <property type="entry name" value="alr"/>
    <property type="match status" value="1"/>
</dbReference>
<dbReference type="GO" id="GO:0030632">
    <property type="term" value="P:D-alanine biosynthetic process"/>
    <property type="evidence" value="ECO:0007669"/>
    <property type="project" value="TreeGrafter"/>
</dbReference>
<comment type="cofactor">
    <cofactor evidence="2 7">
        <name>pyridoxal 5'-phosphate</name>
        <dbReference type="ChEBI" id="CHEBI:597326"/>
    </cofactor>
</comment>
<evidence type="ECO:0000259" key="9">
    <source>
        <dbReference type="SMART" id="SM01005"/>
    </source>
</evidence>
<dbReference type="GO" id="GO:0005829">
    <property type="term" value="C:cytosol"/>
    <property type="evidence" value="ECO:0007669"/>
    <property type="project" value="TreeGrafter"/>
</dbReference>
<protein>
    <recommendedName>
        <fullName evidence="4">alanine racemase</fullName>
        <ecNumber evidence="4">5.1.1.1</ecNumber>
    </recommendedName>
</protein>